<keyword evidence="2" id="KW-1185">Reference proteome</keyword>
<reference evidence="1 2" key="1">
    <citation type="submission" date="2018-09" db="EMBL/GenBank/DDBJ databases">
        <title>Discovery and Ecogenomic Context for Candidatus Cryosericales, a Global Caldiserica Order Active in Thawing Permafrost.</title>
        <authorList>
            <person name="Martinez M.A."/>
            <person name="Woodcroft B.J."/>
            <person name="Ignacio Espinoza J.C."/>
            <person name="Zayed A."/>
            <person name="Singleton C.M."/>
            <person name="Boyd J."/>
            <person name="Li Y.-F."/>
            <person name="Purvine S."/>
            <person name="Maughan H."/>
            <person name="Hodgkins S.B."/>
            <person name="Anderson D."/>
            <person name="Sederholm M."/>
            <person name="Temperton B."/>
            <person name="Saleska S.R."/>
            <person name="Tyson G.W."/>
            <person name="Rich V.I."/>
        </authorList>
    </citation>
    <scope>NUCLEOTIDE SEQUENCE [LARGE SCALE GENOMIC DNA]</scope>
    <source>
        <strain evidence="1 2">SMC7</strain>
    </source>
</reference>
<proteinExistence type="predicted"/>
<accession>A0A398CW17</accession>
<evidence type="ECO:0000313" key="2">
    <source>
        <dbReference type="Proteomes" id="UP000266328"/>
    </source>
</evidence>
<dbReference type="OrthoDB" id="9779518at2"/>
<dbReference type="PANTHER" id="PTHR43657:SF1">
    <property type="entry name" value="ALTERED INHERITANCE OF MITOCHONDRIA PROTEIN 24, MITOCHONDRIAL"/>
    <property type="match status" value="1"/>
</dbReference>
<dbReference type="EMBL" id="QXIS01000006">
    <property type="protein sequence ID" value="RIE06713.1"/>
    <property type="molecule type" value="Genomic_DNA"/>
</dbReference>
<dbReference type="NCBIfam" id="TIGR00266">
    <property type="entry name" value="TIGR00266 family protein"/>
    <property type="match status" value="1"/>
</dbReference>
<gene>
    <name evidence="1" type="ORF">SMC7_01515</name>
</gene>
<dbReference type="SUPFAM" id="SSF51219">
    <property type="entry name" value="TRAP-like"/>
    <property type="match status" value="1"/>
</dbReference>
<comment type="caution">
    <text evidence="1">The sequence shown here is derived from an EMBL/GenBank/DDBJ whole genome shotgun (WGS) entry which is preliminary data.</text>
</comment>
<protein>
    <submittedName>
        <fullName evidence="1">TIGR00266 family protein</fullName>
    </submittedName>
</protein>
<dbReference type="Pfam" id="PF01987">
    <property type="entry name" value="AIM24"/>
    <property type="match status" value="1"/>
</dbReference>
<organism evidence="1 2">
    <name type="scientific">Candidatus Cryosericum terrychapinii</name>
    <dbReference type="NCBI Taxonomy" id="2290919"/>
    <lineage>
        <taxon>Bacteria</taxon>
        <taxon>Pseudomonadati</taxon>
        <taxon>Caldisericota/Cryosericota group</taxon>
        <taxon>Candidatus Cryosericota</taxon>
        <taxon>Candidatus Cryosericia</taxon>
        <taxon>Candidatus Cryosericales</taxon>
        <taxon>Candidatus Cryosericaceae</taxon>
        <taxon>Candidatus Cryosericum</taxon>
    </lineage>
</organism>
<dbReference type="Proteomes" id="UP000266328">
    <property type="component" value="Unassembled WGS sequence"/>
</dbReference>
<name>A0A398CW17_9BACT</name>
<dbReference type="InterPro" id="IPR036983">
    <property type="entry name" value="AIM24_sf"/>
</dbReference>
<dbReference type="PANTHER" id="PTHR43657">
    <property type="entry name" value="TRYPTOPHAN RNA-BINDING ATTENUATOR PROTEIN-LIKE PROTEIN"/>
    <property type="match status" value="1"/>
</dbReference>
<dbReference type="InterPro" id="IPR002838">
    <property type="entry name" value="AIM24"/>
</dbReference>
<dbReference type="AlphaFoldDB" id="A0A398CW17"/>
<dbReference type="RefSeq" id="WP_119088615.1">
    <property type="nucleotide sequence ID" value="NZ_QXIS01000006.1"/>
</dbReference>
<sequence>MQYKIMYQPSYSLLELQLDPSESVVAESDAMVSMTSNVRMDTGAKGGLFGALKRSVGGESMFQNTFTTQDGPGSVTFAPTMVGDIAARDMRGESLFVQSGSFLASSPTIELDTKWGGARTFFSREGLFVLKATGVGMFFMSSYGAIHAVTLAPGEQLVMDTGHMVAFDATMGYHVRPVGGLKQTLFSGEGLVVDLTGPGTIYMQTRNFGAFVNYLVPKLPFKRD</sequence>
<dbReference type="Gene3D" id="3.60.160.10">
    <property type="entry name" value="Mitochondrial biogenesis AIM24"/>
    <property type="match status" value="1"/>
</dbReference>
<dbReference type="InterPro" id="IPR016031">
    <property type="entry name" value="Trp_RNA-bd_attenuator-like_dom"/>
</dbReference>
<evidence type="ECO:0000313" key="1">
    <source>
        <dbReference type="EMBL" id="RIE06713.1"/>
    </source>
</evidence>